<name>A0A4D6XP27_9GAMM</name>
<dbReference type="EMBL" id="CP034885">
    <property type="protein sequence ID" value="QCI18992.1"/>
    <property type="molecule type" value="Genomic_DNA"/>
</dbReference>
<evidence type="ECO:0000313" key="15">
    <source>
        <dbReference type="EMBL" id="QCI18992.1"/>
    </source>
</evidence>
<dbReference type="OrthoDB" id="9767721at2"/>
<dbReference type="Gene3D" id="3.30.70.1050">
    <property type="entry name" value="Trigger factor ribosome-binding domain"/>
    <property type="match status" value="1"/>
</dbReference>
<dbReference type="InterPro" id="IPR008880">
    <property type="entry name" value="Trigger_fac_C"/>
</dbReference>
<keyword evidence="6 11" id="KW-0697">Rotamase</keyword>
<dbReference type="SUPFAM" id="SSF109998">
    <property type="entry name" value="Triger factor/SurA peptide-binding domain-like"/>
    <property type="match status" value="1"/>
</dbReference>
<keyword evidence="5 11" id="KW-0132">Cell division</keyword>
<dbReference type="GO" id="GO:0051301">
    <property type="term" value="P:cell division"/>
    <property type="evidence" value="ECO:0007669"/>
    <property type="project" value="UniProtKB-KW"/>
</dbReference>
<evidence type="ECO:0000256" key="12">
    <source>
        <dbReference type="SAM" id="Coils"/>
    </source>
</evidence>
<proteinExistence type="inferred from homology"/>
<dbReference type="InterPro" id="IPR046357">
    <property type="entry name" value="PPIase_dom_sf"/>
</dbReference>
<evidence type="ECO:0000313" key="16">
    <source>
        <dbReference type="Proteomes" id="UP000298791"/>
    </source>
</evidence>
<dbReference type="PIRSF" id="PIRSF003095">
    <property type="entry name" value="Trigger_factor"/>
    <property type="match status" value="1"/>
</dbReference>
<dbReference type="InterPro" id="IPR037041">
    <property type="entry name" value="Trigger_fac_C_sf"/>
</dbReference>
<evidence type="ECO:0000256" key="6">
    <source>
        <dbReference type="ARBA" id="ARBA00023110"/>
    </source>
</evidence>
<comment type="subcellular location">
    <subcellularLocation>
        <location evidence="11">Cytoplasm</location>
    </subcellularLocation>
    <text evidence="11">About half TF is bound to the ribosome near the polypeptide exit tunnel while the other half is free in the cytoplasm.</text>
</comment>
<evidence type="ECO:0000256" key="7">
    <source>
        <dbReference type="ARBA" id="ARBA00023186"/>
    </source>
</evidence>
<comment type="domain">
    <text evidence="11">Consists of 3 domains; the N-terminus binds the ribosome, the middle domain has PPIase activity, while the C-terminus has intrinsic chaperone activity on its own.</text>
</comment>
<dbReference type="Pfam" id="PF05697">
    <property type="entry name" value="Trigger_N"/>
    <property type="match status" value="1"/>
</dbReference>
<dbReference type="GO" id="GO:0005737">
    <property type="term" value="C:cytoplasm"/>
    <property type="evidence" value="ECO:0007669"/>
    <property type="project" value="UniProtKB-SubCell"/>
</dbReference>
<protein>
    <recommendedName>
        <fullName evidence="4 11">Trigger factor</fullName>
        <shortName evidence="11">TF</shortName>
        <ecNumber evidence="3 11">5.2.1.8</ecNumber>
    </recommendedName>
    <alternativeName>
        <fullName evidence="10 11">PPIase</fullName>
    </alternativeName>
</protein>
<evidence type="ECO:0000256" key="2">
    <source>
        <dbReference type="ARBA" id="ARBA00005464"/>
    </source>
</evidence>
<reference evidence="15 16" key="1">
    <citation type="submission" date="2018-12" db="EMBL/GenBank/DDBJ databases">
        <authorList>
            <person name="Chong R.A."/>
        </authorList>
    </citation>
    <scope>NUCLEOTIDE SEQUENCE [LARGE SCALE GENOMIC DNA]</scope>
    <source>
        <strain evidence="15 16">Ane</strain>
    </source>
</reference>
<dbReference type="AlphaFoldDB" id="A0A4D6XP27"/>
<evidence type="ECO:0000256" key="4">
    <source>
        <dbReference type="ARBA" id="ARBA00016902"/>
    </source>
</evidence>
<dbReference type="RefSeq" id="WP_158366940.1">
    <property type="nucleotide sequence ID" value="NZ_CP034885.1"/>
</dbReference>
<comment type="catalytic activity">
    <reaction evidence="1 11">
        <text>[protein]-peptidylproline (omega=180) = [protein]-peptidylproline (omega=0)</text>
        <dbReference type="Rhea" id="RHEA:16237"/>
        <dbReference type="Rhea" id="RHEA-COMP:10747"/>
        <dbReference type="Rhea" id="RHEA-COMP:10748"/>
        <dbReference type="ChEBI" id="CHEBI:83833"/>
        <dbReference type="ChEBI" id="CHEBI:83834"/>
        <dbReference type="EC" id="5.2.1.8"/>
    </reaction>
</comment>
<sequence length="437" mass="52432">MKFLMEKNKDAGHRVTINIPKITIDNTLLKEFTKINKKTSINGFRKGKVPIKIIQQKYGNSVYYDVFNKLMQKFFFEFLNTQKINIIGQPKYYINEKEEQNEHFKYSVDYELYPEIKIKELSLIQVEKIVVNINDEDIKKNILNNQKKLNIWNPVNRAIKINDRVTISYSLFENDTKIKEFDTKNIQFIVFKNYLINELNNKIINHYVNDIIFIKVFFSSFHPEKKLNNKNIILKIKIINIEEEKSEELNKAVKNFNFNKFNLESIKDRTIKDINKLTQNYLKNQIIQKLIKENPIKIPPVLLKEETKILHKKLIKEYKSEVKNILYKKYHTNLLVEAKKRLCAKLILEKIINDNKILVDTKKIESTIKKISLKYNKPLEIIKIYNRNETLRKTIQNLELEKEVIRFLKREIKIIEKKYTFNEFVNYNLSCTETLFF</sequence>
<comment type="similarity">
    <text evidence="2 11">Belongs to the FKBP-type PPIase family. Tig subfamily.</text>
</comment>
<gene>
    <name evidence="11 15" type="primary">tig</name>
    <name evidence="15" type="ORF">D9V64_02405</name>
</gene>
<evidence type="ECO:0000256" key="10">
    <source>
        <dbReference type="ARBA" id="ARBA00029986"/>
    </source>
</evidence>
<keyword evidence="12" id="KW-0175">Coiled coil</keyword>
<evidence type="ECO:0000256" key="11">
    <source>
        <dbReference type="HAMAP-Rule" id="MF_00303"/>
    </source>
</evidence>
<reference evidence="15 16" key="2">
    <citation type="submission" date="2019-05" db="EMBL/GenBank/DDBJ databases">
        <title>Genome evolution of the obligate endosymbiont Buchnera aphidicola.</title>
        <authorList>
            <person name="Moran N.A."/>
        </authorList>
    </citation>
    <scope>NUCLEOTIDE SEQUENCE [LARGE SCALE GENOMIC DNA]</scope>
    <source>
        <strain evidence="15 16">Ane</strain>
    </source>
</reference>
<dbReference type="HAMAP" id="MF_00303">
    <property type="entry name" value="Trigger_factor_Tig"/>
    <property type="match status" value="1"/>
</dbReference>
<dbReference type="GO" id="GO:0015031">
    <property type="term" value="P:protein transport"/>
    <property type="evidence" value="ECO:0007669"/>
    <property type="project" value="UniProtKB-UniRule"/>
</dbReference>
<evidence type="ECO:0000259" key="14">
    <source>
        <dbReference type="Pfam" id="PF05698"/>
    </source>
</evidence>
<dbReference type="GO" id="GO:0006457">
    <property type="term" value="P:protein folding"/>
    <property type="evidence" value="ECO:0007669"/>
    <property type="project" value="UniProtKB-UniRule"/>
</dbReference>
<evidence type="ECO:0000256" key="3">
    <source>
        <dbReference type="ARBA" id="ARBA00013194"/>
    </source>
</evidence>
<organism evidence="15 16">
    <name type="scientific">Buchnera aphidicola</name>
    <name type="common">Aphis nerii</name>
    <dbReference type="NCBI Taxonomy" id="1241835"/>
    <lineage>
        <taxon>Bacteria</taxon>
        <taxon>Pseudomonadati</taxon>
        <taxon>Pseudomonadota</taxon>
        <taxon>Gammaproteobacteria</taxon>
        <taxon>Enterobacterales</taxon>
        <taxon>Erwiniaceae</taxon>
        <taxon>Buchnera</taxon>
    </lineage>
</organism>
<keyword evidence="8 11" id="KW-0413">Isomerase</keyword>
<dbReference type="EC" id="5.2.1.8" evidence="3 11"/>
<keyword evidence="9 11" id="KW-0131">Cell cycle</keyword>
<dbReference type="Pfam" id="PF05698">
    <property type="entry name" value="Trigger_C"/>
    <property type="match status" value="1"/>
</dbReference>
<feature type="coiled-coil region" evidence="12">
    <location>
        <begin position="381"/>
        <end position="418"/>
    </location>
</feature>
<feature type="domain" description="Trigger factor C-terminal" evidence="14">
    <location>
        <begin position="264"/>
        <end position="409"/>
    </location>
</feature>
<keyword evidence="7 11" id="KW-0143">Chaperone</keyword>
<dbReference type="GO" id="GO:0003755">
    <property type="term" value="F:peptidyl-prolyl cis-trans isomerase activity"/>
    <property type="evidence" value="ECO:0007669"/>
    <property type="project" value="UniProtKB-UniRule"/>
</dbReference>
<dbReference type="InterPro" id="IPR027304">
    <property type="entry name" value="Trigger_fact/SurA_dom_sf"/>
</dbReference>
<dbReference type="Gene3D" id="1.10.3120.10">
    <property type="entry name" value="Trigger factor, C-terminal domain"/>
    <property type="match status" value="1"/>
</dbReference>
<dbReference type="SUPFAM" id="SSF102735">
    <property type="entry name" value="Trigger factor ribosome-binding domain"/>
    <property type="match status" value="1"/>
</dbReference>
<evidence type="ECO:0000256" key="9">
    <source>
        <dbReference type="ARBA" id="ARBA00023306"/>
    </source>
</evidence>
<dbReference type="Proteomes" id="UP000298791">
    <property type="component" value="Chromosome"/>
</dbReference>
<evidence type="ECO:0000256" key="1">
    <source>
        <dbReference type="ARBA" id="ARBA00000971"/>
    </source>
</evidence>
<accession>A0A4D6XP27</accession>
<dbReference type="Gene3D" id="3.10.50.40">
    <property type="match status" value="1"/>
</dbReference>
<feature type="domain" description="Trigger factor ribosome-binding bacterial" evidence="13">
    <location>
        <begin position="1"/>
        <end position="142"/>
    </location>
</feature>
<evidence type="ECO:0000259" key="13">
    <source>
        <dbReference type="Pfam" id="PF05697"/>
    </source>
</evidence>
<dbReference type="InterPro" id="IPR005215">
    <property type="entry name" value="Trig_fac"/>
</dbReference>
<comment type="function">
    <text evidence="11">Involved in protein export. Acts as a chaperone by maintaining the newly synthesized protein in an open conformation. Functions as a peptidyl-prolyl cis-trans isomerase.</text>
</comment>
<dbReference type="SUPFAM" id="SSF54534">
    <property type="entry name" value="FKBP-like"/>
    <property type="match status" value="1"/>
</dbReference>
<dbReference type="InterPro" id="IPR036611">
    <property type="entry name" value="Trigger_fac_ribosome-bd_sf"/>
</dbReference>
<evidence type="ECO:0000256" key="5">
    <source>
        <dbReference type="ARBA" id="ARBA00022618"/>
    </source>
</evidence>
<dbReference type="NCBIfam" id="TIGR00115">
    <property type="entry name" value="tig"/>
    <property type="match status" value="1"/>
</dbReference>
<evidence type="ECO:0000256" key="8">
    <source>
        <dbReference type="ARBA" id="ARBA00023235"/>
    </source>
</evidence>
<keyword evidence="11" id="KW-0963">Cytoplasm</keyword>
<dbReference type="InterPro" id="IPR008881">
    <property type="entry name" value="Trigger_fac_ribosome-bd_bac"/>
</dbReference>